<feature type="region of interest" description="Disordered" evidence="1">
    <location>
        <begin position="782"/>
        <end position="801"/>
    </location>
</feature>
<evidence type="ECO:0000313" key="3">
    <source>
        <dbReference type="Proteomes" id="UP001287356"/>
    </source>
</evidence>
<proteinExistence type="predicted"/>
<comment type="caution">
    <text evidence="2">The sequence shown here is derived from an EMBL/GenBank/DDBJ whole genome shotgun (WGS) entry which is preliminary data.</text>
</comment>
<reference evidence="2" key="1">
    <citation type="journal article" date="2023" name="Mol. Phylogenet. Evol.">
        <title>Genome-scale phylogeny and comparative genomics of the fungal order Sordariales.</title>
        <authorList>
            <person name="Hensen N."/>
            <person name="Bonometti L."/>
            <person name="Westerberg I."/>
            <person name="Brannstrom I.O."/>
            <person name="Guillou S."/>
            <person name="Cros-Aarteil S."/>
            <person name="Calhoun S."/>
            <person name="Haridas S."/>
            <person name="Kuo A."/>
            <person name="Mondo S."/>
            <person name="Pangilinan J."/>
            <person name="Riley R."/>
            <person name="LaButti K."/>
            <person name="Andreopoulos B."/>
            <person name="Lipzen A."/>
            <person name="Chen C."/>
            <person name="Yan M."/>
            <person name="Daum C."/>
            <person name="Ng V."/>
            <person name="Clum A."/>
            <person name="Steindorff A."/>
            <person name="Ohm R.A."/>
            <person name="Martin F."/>
            <person name="Silar P."/>
            <person name="Natvig D.O."/>
            <person name="Lalanne C."/>
            <person name="Gautier V."/>
            <person name="Ament-Velasquez S.L."/>
            <person name="Kruys A."/>
            <person name="Hutchinson M.I."/>
            <person name="Powell A.J."/>
            <person name="Barry K."/>
            <person name="Miller A.N."/>
            <person name="Grigoriev I.V."/>
            <person name="Debuchy R."/>
            <person name="Gladieux P."/>
            <person name="Hiltunen Thoren M."/>
            <person name="Johannesson H."/>
        </authorList>
    </citation>
    <scope>NUCLEOTIDE SEQUENCE</scope>
    <source>
        <strain evidence="2">CBS 958.72</strain>
    </source>
</reference>
<gene>
    <name evidence="2" type="ORF">B0T24DRAFT_719204</name>
</gene>
<feature type="region of interest" description="Disordered" evidence="1">
    <location>
        <begin position="601"/>
        <end position="644"/>
    </location>
</feature>
<organism evidence="2 3">
    <name type="scientific">Lasiosphaeria ovina</name>
    <dbReference type="NCBI Taxonomy" id="92902"/>
    <lineage>
        <taxon>Eukaryota</taxon>
        <taxon>Fungi</taxon>
        <taxon>Dikarya</taxon>
        <taxon>Ascomycota</taxon>
        <taxon>Pezizomycotina</taxon>
        <taxon>Sordariomycetes</taxon>
        <taxon>Sordariomycetidae</taxon>
        <taxon>Sordariales</taxon>
        <taxon>Lasiosphaeriaceae</taxon>
        <taxon>Lasiosphaeria</taxon>
    </lineage>
</organism>
<reference evidence="2" key="2">
    <citation type="submission" date="2023-06" db="EMBL/GenBank/DDBJ databases">
        <authorList>
            <consortium name="Lawrence Berkeley National Laboratory"/>
            <person name="Haridas S."/>
            <person name="Hensen N."/>
            <person name="Bonometti L."/>
            <person name="Westerberg I."/>
            <person name="Brannstrom I.O."/>
            <person name="Guillou S."/>
            <person name="Cros-Aarteil S."/>
            <person name="Calhoun S."/>
            <person name="Kuo A."/>
            <person name="Mondo S."/>
            <person name="Pangilinan J."/>
            <person name="Riley R."/>
            <person name="Labutti K."/>
            <person name="Andreopoulos B."/>
            <person name="Lipzen A."/>
            <person name="Chen C."/>
            <person name="Yanf M."/>
            <person name="Daum C."/>
            <person name="Ng V."/>
            <person name="Clum A."/>
            <person name="Steindorff A."/>
            <person name="Ohm R."/>
            <person name="Martin F."/>
            <person name="Silar P."/>
            <person name="Natvig D."/>
            <person name="Lalanne C."/>
            <person name="Gautier V."/>
            <person name="Ament-Velasquez S.L."/>
            <person name="Kruys A."/>
            <person name="Hutchinson M.I."/>
            <person name="Powell A.J."/>
            <person name="Barry K."/>
            <person name="Miller A.N."/>
            <person name="Grigoriev I.V."/>
            <person name="Debuchy R."/>
            <person name="Gladieux P."/>
            <person name="Thoren M.H."/>
            <person name="Johannesson H."/>
        </authorList>
    </citation>
    <scope>NUCLEOTIDE SEQUENCE</scope>
    <source>
        <strain evidence="2">CBS 958.72</strain>
    </source>
</reference>
<evidence type="ECO:0000313" key="2">
    <source>
        <dbReference type="EMBL" id="KAK3376940.1"/>
    </source>
</evidence>
<dbReference type="Proteomes" id="UP001287356">
    <property type="component" value="Unassembled WGS sequence"/>
</dbReference>
<feature type="region of interest" description="Disordered" evidence="1">
    <location>
        <begin position="87"/>
        <end position="110"/>
    </location>
</feature>
<feature type="compositionally biased region" description="Acidic residues" evidence="1">
    <location>
        <begin position="94"/>
        <end position="103"/>
    </location>
</feature>
<accession>A0AAE0KJD4</accession>
<dbReference type="AlphaFoldDB" id="A0AAE0KJD4"/>
<feature type="compositionally biased region" description="Polar residues" evidence="1">
    <location>
        <begin position="32"/>
        <end position="58"/>
    </location>
</feature>
<sequence length="801" mass="88656">MSSRRQFSVDGDWDPHWERDWEDVQDYNMSVVSLSTSDNGSQPRALTSNLFQQGSEPSESVDPADYRLTSLQELGFSELRVSNNNISRRKPYESEDSSSDEEEESKKREQLAEGVLAWRGSVKEASQPQATFYNMTTPNARAIRGMLHVLETRIDNAIYCAGNLPVPFIKLSGASVKALRAPRNQLPELNPMIEGYIKAWRNPISPSIFPPYPHPSVYTWIAGMLRSVSSLQGLTFKMRNPELIPDFKEAERSQEVMRWAESTYNGFASVWADLGDLEDYMAKSLPQLFREYENLALVYKLPFLKASSSLHHDSSVGTDRQRQESLTVNFYSKVDISSLSLVDQSWLLGWELASLRHLIQQAMAHIREQMLKCKRKSKKSGVSRGSNNNTVAMREVWHMYDDLDRTLGYLITSAQDMNDEAAVQIIMSLRAEEIGKFARELKSTLIASGYASGISTGCAYSRYRKAPRFGQHVYYRNNVRRDWSHDSCSVSGSGDSSASSQHTTPDWTQSLLGMVPARNNGILALKKLPEVPPFDNTKPFPAALARHWGYDLDEVNQTMVRTTGASAPTQLVSTENRATSSTPVKDSGSISSALALKLGVNSSAGNSDPVSASKTVEWLSPSESQSQLAECGSSRNPDDSAPVKELEQLTFPKLKPPYRRSHRMRSLLSFNWAGRKVTTADAGTSVATTSARGPETLSMSWASTHVATPEASTSYAAIFARGSEVLSMSEGCEGSTSSLGGKGKETLKSPCSSFVENVQRAALKAKEVPPLHNLKEIGRIMTNALTPTGPPPSQMSRQHRD</sequence>
<protein>
    <submittedName>
        <fullName evidence="2">Uncharacterized protein</fullName>
    </submittedName>
</protein>
<feature type="compositionally biased region" description="Polar residues" evidence="1">
    <location>
        <begin position="601"/>
        <end position="614"/>
    </location>
</feature>
<dbReference type="EMBL" id="JAULSN010000003">
    <property type="protein sequence ID" value="KAK3376940.1"/>
    <property type="molecule type" value="Genomic_DNA"/>
</dbReference>
<feature type="region of interest" description="Disordered" evidence="1">
    <location>
        <begin position="486"/>
        <end position="505"/>
    </location>
</feature>
<evidence type="ECO:0000256" key="1">
    <source>
        <dbReference type="SAM" id="MobiDB-lite"/>
    </source>
</evidence>
<feature type="compositionally biased region" description="Low complexity" evidence="1">
    <location>
        <begin position="486"/>
        <end position="500"/>
    </location>
</feature>
<keyword evidence="3" id="KW-1185">Reference proteome</keyword>
<feature type="region of interest" description="Disordered" evidence="1">
    <location>
        <begin position="32"/>
        <end position="63"/>
    </location>
</feature>
<name>A0AAE0KJD4_9PEZI</name>